<organism evidence="1 2">
    <name type="scientific">Burkholderia thailandensis</name>
    <dbReference type="NCBI Taxonomy" id="57975"/>
    <lineage>
        <taxon>Bacteria</taxon>
        <taxon>Pseudomonadati</taxon>
        <taxon>Pseudomonadota</taxon>
        <taxon>Betaproteobacteria</taxon>
        <taxon>Burkholderiales</taxon>
        <taxon>Burkholderiaceae</taxon>
        <taxon>Burkholderia</taxon>
        <taxon>pseudomallei group</taxon>
    </lineage>
</organism>
<protein>
    <recommendedName>
        <fullName evidence="3">Lipoprotein</fullName>
    </recommendedName>
</protein>
<proteinExistence type="predicted"/>
<gene>
    <name evidence="1" type="ORF">C7S16_1436</name>
</gene>
<sequence>MAARRRLDSIGSPAIGPAMAVAACAKPSGEARRIRRGKCDCAGEVAE</sequence>
<reference evidence="1" key="1">
    <citation type="submission" date="2018-08" db="EMBL/GenBank/DDBJ databases">
        <title>Identification of Burkholderia cepacia strains that express a Burkholderia pseudomallei-like capsular polysaccharide.</title>
        <authorList>
            <person name="Burtnick M.N."/>
            <person name="Vongsouvath M."/>
            <person name="Newton P."/>
            <person name="Wuthiekanun V."/>
            <person name="Limmathurotsakul D."/>
            <person name="Brett P.J."/>
            <person name="Chantratita N."/>
            <person name="Dance D.A."/>
        </authorList>
    </citation>
    <scope>NUCLEOTIDE SEQUENCE</scope>
    <source>
        <strain evidence="1">SBXCC001</strain>
    </source>
</reference>
<evidence type="ECO:0000313" key="1">
    <source>
        <dbReference type="EMBL" id="MDW9254386.1"/>
    </source>
</evidence>
<comment type="caution">
    <text evidence="1">The sequence shown here is derived from an EMBL/GenBank/DDBJ whole genome shotgun (WGS) entry which is preliminary data.</text>
</comment>
<dbReference type="Proteomes" id="UP001272137">
    <property type="component" value="Unassembled WGS sequence"/>
</dbReference>
<dbReference type="PROSITE" id="PS51257">
    <property type="entry name" value="PROKAR_LIPOPROTEIN"/>
    <property type="match status" value="1"/>
</dbReference>
<evidence type="ECO:0008006" key="3">
    <source>
        <dbReference type="Google" id="ProtNLM"/>
    </source>
</evidence>
<evidence type="ECO:0000313" key="2">
    <source>
        <dbReference type="Proteomes" id="UP001272137"/>
    </source>
</evidence>
<dbReference type="AlphaFoldDB" id="A0AAW9CXL1"/>
<name>A0AAW9CXL1_BURTH</name>
<dbReference type="EMBL" id="QXCT01000002">
    <property type="protein sequence ID" value="MDW9254386.1"/>
    <property type="molecule type" value="Genomic_DNA"/>
</dbReference>
<accession>A0AAW9CXL1</accession>